<dbReference type="CDD" id="cd06222">
    <property type="entry name" value="RNase_H_like"/>
    <property type="match status" value="1"/>
</dbReference>
<reference evidence="3" key="1">
    <citation type="journal article" date="2017" name="Front. Plant Sci.">
        <title>Climate Clever Clovers: New Paradigm to Reduce the Environmental Footprint of Ruminants by Breeding Low Methanogenic Forages Utilizing Haplotype Variation.</title>
        <authorList>
            <person name="Kaur P."/>
            <person name="Appels R."/>
            <person name="Bayer P.E."/>
            <person name="Keeble-Gagnere G."/>
            <person name="Wang J."/>
            <person name="Hirakawa H."/>
            <person name="Shirasawa K."/>
            <person name="Vercoe P."/>
            <person name="Stefanova K."/>
            <person name="Durmic Z."/>
            <person name="Nichols P."/>
            <person name="Revell C."/>
            <person name="Isobe S.N."/>
            <person name="Edwards D."/>
            <person name="Erskine W."/>
        </authorList>
    </citation>
    <scope>NUCLEOTIDE SEQUENCE [LARGE SCALE GENOMIC DNA]</scope>
    <source>
        <strain evidence="3">cv. Daliak</strain>
    </source>
</reference>
<sequence length="132" mass="14552">MQGNYANIEINWKKLLNGWVKCNSDGAVMSARHKAACSGVIRDESGAWISGVARSVGYCSVLMAEHSSTCLGQRFSTYIYMEADSTIAVFLITKGCPPSHPCASIVSLTNRLKMRSWQVYRQANQVADWIAN</sequence>
<dbReference type="EMBL" id="DF973344">
    <property type="protein sequence ID" value="GAU26920.1"/>
    <property type="molecule type" value="Genomic_DNA"/>
</dbReference>
<evidence type="ECO:0000313" key="2">
    <source>
        <dbReference type="EMBL" id="GAU26920.1"/>
    </source>
</evidence>
<keyword evidence="3" id="KW-1185">Reference proteome</keyword>
<evidence type="ECO:0000259" key="1">
    <source>
        <dbReference type="Pfam" id="PF13456"/>
    </source>
</evidence>
<dbReference type="Gene3D" id="3.30.420.10">
    <property type="entry name" value="Ribonuclease H-like superfamily/Ribonuclease H"/>
    <property type="match status" value="1"/>
</dbReference>
<dbReference type="GO" id="GO:0004523">
    <property type="term" value="F:RNA-DNA hybrid ribonuclease activity"/>
    <property type="evidence" value="ECO:0007669"/>
    <property type="project" value="InterPro"/>
</dbReference>
<dbReference type="PANTHER" id="PTHR47723">
    <property type="entry name" value="OS05G0353850 PROTEIN"/>
    <property type="match status" value="1"/>
</dbReference>
<evidence type="ECO:0000313" key="3">
    <source>
        <dbReference type="Proteomes" id="UP000242715"/>
    </source>
</evidence>
<dbReference type="GO" id="GO:0003676">
    <property type="term" value="F:nucleic acid binding"/>
    <property type="evidence" value="ECO:0007669"/>
    <property type="project" value="InterPro"/>
</dbReference>
<dbReference type="AlphaFoldDB" id="A0A2Z6MTA6"/>
<dbReference type="InterPro" id="IPR002156">
    <property type="entry name" value="RNaseH_domain"/>
</dbReference>
<dbReference type="InterPro" id="IPR044730">
    <property type="entry name" value="RNase_H-like_dom_plant"/>
</dbReference>
<accession>A0A2Z6MTA6</accession>
<dbReference type="PANTHER" id="PTHR47723:SF19">
    <property type="entry name" value="POLYNUCLEOTIDYL TRANSFERASE, RIBONUCLEASE H-LIKE SUPERFAMILY PROTEIN"/>
    <property type="match status" value="1"/>
</dbReference>
<feature type="domain" description="RNase H type-1" evidence="1">
    <location>
        <begin position="23"/>
        <end position="132"/>
    </location>
</feature>
<name>A0A2Z6MTA6_TRISU</name>
<dbReference type="InterPro" id="IPR053151">
    <property type="entry name" value="RNase_H-like"/>
</dbReference>
<proteinExistence type="predicted"/>
<protein>
    <recommendedName>
        <fullName evidence="1">RNase H type-1 domain-containing protein</fullName>
    </recommendedName>
</protein>
<dbReference type="Pfam" id="PF13456">
    <property type="entry name" value="RVT_3"/>
    <property type="match status" value="1"/>
</dbReference>
<organism evidence="2 3">
    <name type="scientific">Trifolium subterraneum</name>
    <name type="common">Subterranean clover</name>
    <dbReference type="NCBI Taxonomy" id="3900"/>
    <lineage>
        <taxon>Eukaryota</taxon>
        <taxon>Viridiplantae</taxon>
        <taxon>Streptophyta</taxon>
        <taxon>Embryophyta</taxon>
        <taxon>Tracheophyta</taxon>
        <taxon>Spermatophyta</taxon>
        <taxon>Magnoliopsida</taxon>
        <taxon>eudicotyledons</taxon>
        <taxon>Gunneridae</taxon>
        <taxon>Pentapetalae</taxon>
        <taxon>rosids</taxon>
        <taxon>fabids</taxon>
        <taxon>Fabales</taxon>
        <taxon>Fabaceae</taxon>
        <taxon>Papilionoideae</taxon>
        <taxon>50 kb inversion clade</taxon>
        <taxon>NPAAA clade</taxon>
        <taxon>Hologalegina</taxon>
        <taxon>IRL clade</taxon>
        <taxon>Trifolieae</taxon>
        <taxon>Trifolium</taxon>
    </lineage>
</organism>
<dbReference type="InterPro" id="IPR036397">
    <property type="entry name" value="RNaseH_sf"/>
</dbReference>
<dbReference type="OrthoDB" id="1435729at2759"/>
<gene>
    <name evidence="2" type="ORF">TSUD_05900</name>
</gene>
<dbReference type="Proteomes" id="UP000242715">
    <property type="component" value="Unassembled WGS sequence"/>
</dbReference>